<dbReference type="Proteomes" id="UP000444980">
    <property type="component" value="Unassembled WGS sequence"/>
</dbReference>
<comment type="caution">
    <text evidence="2">The sequence shown here is derived from an EMBL/GenBank/DDBJ whole genome shotgun (WGS) entry which is preliminary data.</text>
</comment>
<dbReference type="EMBL" id="BJOU01000001">
    <property type="protein sequence ID" value="GED96532.1"/>
    <property type="molecule type" value="Genomic_DNA"/>
</dbReference>
<feature type="transmembrane region" description="Helical" evidence="1">
    <location>
        <begin position="114"/>
        <end position="136"/>
    </location>
</feature>
<dbReference type="RefSeq" id="WP_161925990.1">
    <property type="nucleotide sequence ID" value="NZ_BJOU01000001.1"/>
</dbReference>
<evidence type="ECO:0000313" key="2">
    <source>
        <dbReference type="EMBL" id="GED96532.1"/>
    </source>
</evidence>
<feature type="transmembrane region" description="Helical" evidence="1">
    <location>
        <begin position="83"/>
        <end position="102"/>
    </location>
</feature>
<accession>A0A7M3SV58</accession>
<keyword evidence="1" id="KW-1133">Transmembrane helix</keyword>
<name>A0A7M3SV58_9ACTN</name>
<keyword evidence="1" id="KW-0812">Transmembrane</keyword>
<keyword evidence="3" id="KW-1185">Reference proteome</keyword>
<feature type="transmembrane region" description="Helical" evidence="1">
    <location>
        <begin position="6"/>
        <end position="28"/>
    </location>
</feature>
<sequence length="157" mass="16378">MNQANLISGGLPLLLVAVTIAVLAFIAYRRRESKALTRDAALARDLRDAAGGDAVRLAAVDEFETAIYQRLFYASTVGPKIRASAFSLLGLALSLGLAVVLAPLDGFTATTAKTIAAVLAVGFGLATVAFAAWAVYHAVSTPRVSFAESYADADDDE</sequence>
<dbReference type="OrthoDB" id="4578442at2"/>
<reference evidence="3" key="1">
    <citation type="submission" date="2019-06" db="EMBL/GenBank/DDBJ databases">
        <title>Gordonia isolated from sludge of a wastewater treatment plant.</title>
        <authorList>
            <person name="Tamura T."/>
            <person name="Aoyama K."/>
            <person name="Kang Y."/>
            <person name="Saito S."/>
            <person name="Akiyama N."/>
            <person name="Yazawa K."/>
            <person name="Gonoi T."/>
            <person name="Mikami Y."/>
        </authorList>
    </citation>
    <scope>NUCLEOTIDE SEQUENCE [LARGE SCALE GENOMIC DNA]</scope>
    <source>
        <strain evidence="3">NBRC 107697</strain>
    </source>
</reference>
<keyword evidence="1" id="KW-0472">Membrane</keyword>
<protein>
    <submittedName>
        <fullName evidence="2">Uncharacterized protein</fullName>
    </submittedName>
</protein>
<dbReference type="AlphaFoldDB" id="A0A7M3SV58"/>
<organism evidence="2 3">
    <name type="scientific">Gordonia crocea</name>
    <dbReference type="NCBI Taxonomy" id="589162"/>
    <lineage>
        <taxon>Bacteria</taxon>
        <taxon>Bacillati</taxon>
        <taxon>Actinomycetota</taxon>
        <taxon>Actinomycetes</taxon>
        <taxon>Mycobacteriales</taxon>
        <taxon>Gordoniaceae</taxon>
        <taxon>Gordonia</taxon>
    </lineage>
</organism>
<proteinExistence type="predicted"/>
<evidence type="ECO:0000313" key="3">
    <source>
        <dbReference type="Proteomes" id="UP000444980"/>
    </source>
</evidence>
<gene>
    <name evidence="2" type="ORF">nbrc107697_05710</name>
</gene>
<evidence type="ECO:0000256" key="1">
    <source>
        <dbReference type="SAM" id="Phobius"/>
    </source>
</evidence>